<dbReference type="PANTHER" id="PTHR30579">
    <property type="entry name" value="TRANSCRIPTIONAL REGULATOR"/>
    <property type="match status" value="1"/>
</dbReference>
<dbReference type="GO" id="GO:0003677">
    <property type="term" value="F:DNA binding"/>
    <property type="evidence" value="ECO:0007669"/>
    <property type="project" value="UniProtKB-KW"/>
</dbReference>
<dbReference type="FunFam" id="1.10.10.10:FF:000001">
    <property type="entry name" value="LysR family transcriptional regulator"/>
    <property type="match status" value="1"/>
</dbReference>
<dbReference type="EMBL" id="PUEJ01000005">
    <property type="protein sequence ID" value="PRH86820.1"/>
    <property type="molecule type" value="Genomic_DNA"/>
</dbReference>
<dbReference type="SUPFAM" id="SSF53850">
    <property type="entry name" value="Periplasmic binding protein-like II"/>
    <property type="match status" value="1"/>
</dbReference>
<keyword evidence="7" id="KW-1185">Reference proteome</keyword>
<organism evidence="6 7">
    <name type="scientific">Labrys okinawensis</name>
    <dbReference type="NCBI Taxonomy" id="346911"/>
    <lineage>
        <taxon>Bacteria</taxon>
        <taxon>Pseudomonadati</taxon>
        <taxon>Pseudomonadota</taxon>
        <taxon>Alphaproteobacteria</taxon>
        <taxon>Hyphomicrobiales</taxon>
        <taxon>Xanthobacteraceae</taxon>
        <taxon>Labrys</taxon>
    </lineage>
</organism>
<dbReference type="PROSITE" id="PS50931">
    <property type="entry name" value="HTH_LYSR"/>
    <property type="match status" value="1"/>
</dbReference>
<keyword evidence="3" id="KW-0238">DNA-binding</keyword>
<feature type="domain" description="HTH lysR-type" evidence="5">
    <location>
        <begin position="6"/>
        <end position="63"/>
    </location>
</feature>
<proteinExistence type="inferred from homology"/>
<dbReference type="OrthoDB" id="1631201at2"/>
<evidence type="ECO:0000256" key="2">
    <source>
        <dbReference type="ARBA" id="ARBA00023015"/>
    </source>
</evidence>
<gene>
    <name evidence="6" type="ORF">C5L14_16105</name>
</gene>
<dbReference type="SUPFAM" id="SSF46785">
    <property type="entry name" value="Winged helix' DNA-binding domain"/>
    <property type="match status" value="1"/>
</dbReference>
<accession>A0A2S9QBX5</accession>
<comment type="similarity">
    <text evidence="1">Belongs to the LysR transcriptional regulatory family.</text>
</comment>
<dbReference type="GO" id="GO:0003700">
    <property type="term" value="F:DNA-binding transcription factor activity"/>
    <property type="evidence" value="ECO:0007669"/>
    <property type="project" value="InterPro"/>
</dbReference>
<dbReference type="AlphaFoldDB" id="A0A2S9QBX5"/>
<dbReference type="PRINTS" id="PR00039">
    <property type="entry name" value="HTHLYSR"/>
</dbReference>
<keyword evidence="4" id="KW-0804">Transcription</keyword>
<dbReference type="Gene3D" id="1.10.10.10">
    <property type="entry name" value="Winged helix-like DNA-binding domain superfamily/Winged helix DNA-binding domain"/>
    <property type="match status" value="1"/>
</dbReference>
<dbReference type="InterPro" id="IPR005119">
    <property type="entry name" value="LysR_subst-bd"/>
</dbReference>
<dbReference type="Pfam" id="PF00126">
    <property type="entry name" value="HTH_1"/>
    <property type="match status" value="1"/>
</dbReference>
<evidence type="ECO:0000256" key="4">
    <source>
        <dbReference type="ARBA" id="ARBA00023163"/>
    </source>
</evidence>
<evidence type="ECO:0000259" key="5">
    <source>
        <dbReference type="PROSITE" id="PS50931"/>
    </source>
</evidence>
<dbReference type="Pfam" id="PF03466">
    <property type="entry name" value="LysR_substrate"/>
    <property type="match status" value="1"/>
</dbReference>
<dbReference type="Gene3D" id="3.40.190.10">
    <property type="entry name" value="Periplasmic binding protein-like II"/>
    <property type="match status" value="2"/>
</dbReference>
<reference evidence="6 7" key="1">
    <citation type="submission" date="2018-02" db="EMBL/GenBank/DDBJ databases">
        <title>Whole genome sequencing of endophytic bacterium.</title>
        <authorList>
            <person name="Eedara R."/>
            <person name="Podile A.R."/>
        </authorList>
    </citation>
    <scope>NUCLEOTIDE SEQUENCE [LARGE SCALE GENOMIC DNA]</scope>
    <source>
        <strain evidence="6 7">RP1T</strain>
    </source>
</reference>
<dbReference type="InterPro" id="IPR036390">
    <property type="entry name" value="WH_DNA-bd_sf"/>
</dbReference>
<dbReference type="Proteomes" id="UP000237682">
    <property type="component" value="Unassembled WGS sequence"/>
</dbReference>
<comment type="caution">
    <text evidence="6">The sequence shown here is derived from an EMBL/GenBank/DDBJ whole genome shotgun (WGS) entry which is preliminary data.</text>
</comment>
<dbReference type="RefSeq" id="WP_105863045.1">
    <property type="nucleotide sequence ID" value="NZ_PUEJ01000005.1"/>
</dbReference>
<evidence type="ECO:0000256" key="1">
    <source>
        <dbReference type="ARBA" id="ARBA00009437"/>
    </source>
</evidence>
<sequence>MTLPMLDPDLLRAFLAVADHRSFTRAAARLNRTQSAVSMQIRRLEMRVAADLFRRNTTMVELTQAGESLVAYARRILALNEEAVGKLREHRIEGRVRLGVMDDYGSHVLPAMLARFLTLYPRIHIEMETGLTSTMLGRLGESYDLVIAMHAEGHEHGELLRREQPVWAASASHEAWLIDPLPVALYPMGCLFRKWAIEALDAVRRPWRLAFVSHNLATVEAVAAQGLAVTVVKASFLPHSLRGLSPRDGLPALPGAEIRLHAGPSPTRAAALLADHLREALAMAPARSHPPR</sequence>
<evidence type="ECO:0000313" key="6">
    <source>
        <dbReference type="EMBL" id="PRH86820.1"/>
    </source>
</evidence>
<evidence type="ECO:0000313" key="7">
    <source>
        <dbReference type="Proteomes" id="UP000237682"/>
    </source>
</evidence>
<keyword evidence="2" id="KW-0805">Transcription regulation</keyword>
<dbReference type="InterPro" id="IPR036388">
    <property type="entry name" value="WH-like_DNA-bd_sf"/>
</dbReference>
<evidence type="ECO:0000256" key="3">
    <source>
        <dbReference type="ARBA" id="ARBA00023125"/>
    </source>
</evidence>
<dbReference type="PANTHER" id="PTHR30579:SF7">
    <property type="entry name" value="HTH-TYPE TRANSCRIPTIONAL REGULATOR LRHA-RELATED"/>
    <property type="match status" value="1"/>
</dbReference>
<protein>
    <submittedName>
        <fullName evidence="6">LysR family transcriptional regulator</fullName>
    </submittedName>
</protein>
<name>A0A2S9QBX5_9HYPH</name>
<dbReference type="InterPro" id="IPR000847">
    <property type="entry name" value="LysR_HTH_N"/>
</dbReference>
<dbReference type="InterPro" id="IPR050176">
    <property type="entry name" value="LTTR"/>
</dbReference>